<keyword evidence="3" id="KW-1185">Reference proteome</keyword>
<accession>A0A239NTN3</accession>
<dbReference type="EMBL" id="FZPH01000010">
    <property type="protein sequence ID" value="SNT58052.1"/>
    <property type="molecule type" value="Genomic_DNA"/>
</dbReference>
<dbReference type="OrthoDB" id="9768851at2"/>
<dbReference type="PANTHER" id="PTHR42686">
    <property type="entry name" value="GH17980P-RELATED"/>
    <property type="match status" value="1"/>
</dbReference>
<organism evidence="2 3">
    <name type="scientific">Asanoa hainanensis</name>
    <dbReference type="NCBI Taxonomy" id="560556"/>
    <lineage>
        <taxon>Bacteria</taxon>
        <taxon>Bacillati</taxon>
        <taxon>Actinomycetota</taxon>
        <taxon>Actinomycetes</taxon>
        <taxon>Micromonosporales</taxon>
        <taxon>Micromonosporaceae</taxon>
        <taxon>Asanoa</taxon>
    </lineage>
</organism>
<dbReference type="GO" id="GO:0005829">
    <property type="term" value="C:cytosol"/>
    <property type="evidence" value="ECO:0007669"/>
    <property type="project" value="TreeGrafter"/>
</dbReference>
<gene>
    <name evidence="2" type="ORF">SAMN05421812_110242</name>
</gene>
<dbReference type="InterPro" id="IPR044477">
    <property type="entry name" value="FDH-like"/>
</dbReference>
<evidence type="ECO:0000313" key="3">
    <source>
        <dbReference type="Proteomes" id="UP000198362"/>
    </source>
</evidence>
<dbReference type="InterPro" id="IPR036812">
    <property type="entry name" value="NAD(P)_OxRdtase_dom_sf"/>
</dbReference>
<reference evidence="2 3" key="1">
    <citation type="submission" date="2017-06" db="EMBL/GenBank/DDBJ databases">
        <authorList>
            <person name="Kim H.J."/>
            <person name="Triplett B.A."/>
        </authorList>
    </citation>
    <scope>NUCLEOTIDE SEQUENCE [LARGE SCALE GENOMIC DNA]</scope>
    <source>
        <strain evidence="2 3">CGMCC 4.5593</strain>
    </source>
</reference>
<evidence type="ECO:0000313" key="2">
    <source>
        <dbReference type="EMBL" id="SNT58052.1"/>
    </source>
</evidence>
<dbReference type="CDD" id="cd19162">
    <property type="entry name" value="AKR_FDH"/>
    <property type="match status" value="1"/>
</dbReference>
<dbReference type="InterPro" id="IPR020471">
    <property type="entry name" value="AKR"/>
</dbReference>
<dbReference type="RefSeq" id="WP_089252703.1">
    <property type="nucleotide sequence ID" value="NZ_FZPH01000010.1"/>
</dbReference>
<dbReference type="InterPro" id="IPR023210">
    <property type="entry name" value="NADP_OxRdtase_dom"/>
</dbReference>
<dbReference type="PANTHER" id="PTHR42686:SF1">
    <property type="entry name" value="GH17980P-RELATED"/>
    <property type="match status" value="1"/>
</dbReference>
<dbReference type="Pfam" id="PF00248">
    <property type="entry name" value="Aldo_ket_red"/>
    <property type="match status" value="1"/>
</dbReference>
<dbReference type="Gene3D" id="3.20.20.100">
    <property type="entry name" value="NADP-dependent oxidoreductase domain"/>
    <property type="match status" value="1"/>
</dbReference>
<dbReference type="SUPFAM" id="SSF51430">
    <property type="entry name" value="NAD(P)-linked oxidoreductase"/>
    <property type="match status" value="1"/>
</dbReference>
<dbReference type="Proteomes" id="UP000198362">
    <property type="component" value="Unassembled WGS sequence"/>
</dbReference>
<protein>
    <submittedName>
        <fullName evidence="2">D-threo-aldose 1-dehydrogenase</fullName>
    </submittedName>
</protein>
<feature type="domain" description="NADP-dependent oxidoreductase" evidence="1">
    <location>
        <begin position="5"/>
        <end position="303"/>
    </location>
</feature>
<dbReference type="GO" id="GO:0016491">
    <property type="term" value="F:oxidoreductase activity"/>
    <property type="evidence" value="ECO:0007669"/>
    <property type="project" value="InterPro"/>
</dbReference>
<sequence>MNPTLALGCASLGNLYHAIDDERAAATVDAAWDAGIRYYDTAPHYGLGLSERRLGAALAGRARASYTVSTKVGRMLEPVPGGGDRMDDGGFAVPATHRRVWDFSRDGVRRCLDESLDRLGLDRVDLVLLHDPEDHADQAIGSAFPALAELRDQGVVGAIGTGSKDAAFLARFVAECEPDEIIVAGRYTLLEQPALDAILPACAAAGTAVLNAGIFNSGLLAVERPHAGLPYEYGPAPSDVLARAAAIADVCAAHGTSLPAAALAFAGSHPTIRSVIVGADSPDQVRRNAALFDTPPPAELWPALVEAGLLDPRVLP</sequence>
<dbReference type="AlphaFoldDB" id="A0A239NTN3"/>
<evidence type="ECO:0000259" key="1">
    <source>
        <dbReference type="Pfam" id="PF00248"/>
    </source>
</evidence>
<name>A0A239NTN3_9ACTN</name>
<proteinExistence type="predicted"/>